<accession>A0A5C6LLF9</accession>
<evidence type="ECO:0000259" key="4">
    <source>
        <dbReference type="PROSITE" id="PS01124"/>
    </source>
</evidence>
<keyword evidence="3" id="KW-0804">Transcription</keyword>
<evidence type="ECO:0000256" key="3">
    <source>
        <dbReference type="ARBA" id="ARBA00023163"/>
    </source>
</evidence>
<proteinExistence type="predicted"/>
<name>A0A5C6LLF9_9BACT</name>
<evidence type="ECO:0000256" key="1">
    <source>
        <dbReference type="ARBA" id="ARBA00023015"/>
    </source>
</evidence>
<dbReference type="PANTHER" id="PTHR43280">
    <property type="entry name" value="ARAC-FAMILY TRANSCRIPTIONAL REGULATOR"/>
    <property type="match status" value="1"/>
</dbReference>
<keyword evidence="1" id="KW-0805">Transcription regulation</keyword>
<comment type="caution">
    <text evidence="5">The sequence shown here is derived from an EMBL/GenBank/DDBJ whole genome shotgun (WGS) entry which is preliminary data.</text>
</comment>
<dbReference type="SMART" id="SM00342">
    <property type="entry name" value="HTH_ARAC"/>
    <property type="match status" value="1"/>
</dbReference>
<dbReference type="PROSITE" id="PS01124">
    <property type="entry name" value="HTH_ARAC_FAMILY_2"/>
    <property type="match status" value="1"/>
</dbReference>
<protein>
    <submittedName>
        <fullName evidence="5">Helix-turn-helix domain-containing protein</fullName>
    </submittedName>
</protein>
<dbReference type="RefSeq" id="WP_146308180.1">
    <property type="nucleotide sequence ID" value="NZ_VOHS01000066.1"/>
</dbReference>
<reference evidence="5 6" key="1">
    <citation type="submission" date="2019-08" db="EMBL/GenBank/DDBJ databases">
        <title>Whole genome sequencing of chitin degrading bacteria Chitinophaga pinensis YS16.</title>
        <authorList>
            <person name="Singh R.P."/>
            <person name="Manchanda G."/>
            <person name="Maurya I.K."/>
            <person name="Joshi N.K."/>
            <person name="Srivastava A.K."/>
        </authorList>
    </citation>
    <scope>NUCLEOTIDE SEQUENCE [LARGE SCALE GENOMIC DNA]</scope>
    <source>
        <strain evidence="5 6">YS-16</strain>
    </source>
</reference>
<keyword evidence="2" id="KW-0238">DNA-binding</keyword>
<keyword evidence="6" id="KW-1185">Reference proteome</keyword>
<dbReference type="InterPro" id="IPR009057">
    <property type="entry name" value="Homeodomain-like_sf"/>
</dbReference>
<dbReference type="OrthoDB" id="644686at2"/>
<dbReference type="Pfam" id="PF12833">
    <property type="entry name" value="HTH_18"/>
    <property type="match status" value="1"/>
</dbReference>
<dbReference type="Proteomes" id="UP000318815">
    <property type="component" value="Unassembled WGS sequence"/>
</dbReference>
<dbReference type="GO" id="GO:0043565">
    <property type="term" value="F:sequence-specific DNA binding"/>
    <property type="evidence" value="ECO:0007669"/>
    <property type="project" value="InterPro"/>
</dbReference>
<dbReference type="PANTHER" id="PTHR43280:SF32">
    <property type="entry name" value="TRANSCRIPTIONAL REGULATORY PROTEIN"/>
    <property type="match status" value="1"/>
</dbReference>
<evidence type="ECO:0000256" key="2">
    <source>
        <dbReference type="ARBA" id="ARBA00023125"/>
    </source>
</evidence>
<dbReference type="InterPro" id="IPR018060">
    <property type="entry name" value="HTH_AraC"/>
</dbReference>
<dbReference type="SUPFAM" id="SSF46689">
    <property type="entry name" value="Homeodomain-like"/>
    <property type="match status" value="1"/>
</dbReference>
<organism evidence="5 6">
    <name type="scientific">Chitinophaga pinensis</name>
    <dbReference type="NCBI Taxonomy" id="79329"/>
    <lineage>
        <taxon>Bacteria</taxon>
        <taxon>Pseudomonadati</taxon>
        <taxon>Bacteroidota</taxon>
        <taxon>Chitinophagia</taxon>
        <taxon>Chitinophagales</taxon>
        <taxon>Chitinophagaceae</taxon>
        <taxon>Chitinophaga</taxon>
    </lineage>
</organism>
<gene>
    <name evidence="5" type="ORF">FEF09_28175</name>
</gene>
<dbReference type="GO" id="GO:0003700">
    <property type="term" value="F:DNA-binding transcription factor activity"/>
    <property type="evidence" value="ECO:0007669"/>
    <property type="project" value="InterPro"/>
</dbReference>
<sequence length="322" mass="37501">MCAIIIVTLKWLYLPGHGKCKTHRIKTISEFHQLRGLSTPGHPLISIVDYAAIKRPPDISETNWVFDFYSISLKRGLDVKLKYGQQQYDFDEGVMFFISPNQVFRIETDPDAPTERSGWMLLIHPDFLWNTPLAKKIRQYEYFDYAVNEALFLSDKEEAILNNIIQAIRQEYHSNIDKFSQQIIISQIETLLNYSERFYHRQFLTRKISNHKILDRMEVVLADYFNNEEALKNGLPTVQYLAKALNVSAKYLSSLLKVLTGQTAQQHIHEQLIEKAKEKLSTTDLSVNEIAYELGFEHPQSFTKLFKTKTKLSPLAFRKSFN</sequence>
<dbReference type="EMBL" id="VOHS01000066">
    <property type="protein sequence ID" value="TWV92739.1"/>
    <property type="molecule type" value="Genomic_DNA"/>
</dbReference>
<dbReference type="Gene3D" id="1.10.10.60">
    <property type="entry name" value="Homeodomain-like"/>
    <property type="match status" value="1"/>
</dbReference>
<dbReference type="AlphaFoldDB" id="A0A5C6LLF9"/>
<evidence type="ECO:0000313" key="5">
    <source>
        <dbReference type="EMBL" id="TWV92739.1"/>
    </source>
</evidence>
<evidence type="ECO:0000313" key="6">
    <source>
        <dbReference type="Proteomes" id="UP000318815"/>
    </source>
</evidence>
<feature type="domain" description="HTH araC/xylS-type" evidence="4">
    <location>
        <begin position="215"/>
        <end position="320"/>
    </location>
</feature>